<organism evidence="1 2">
    <name type="scientific">Ensete ventricosum</name>
    <name type="common">Abyssinian banana</name>
    <name type="synonym">Musa ensete</name>
    <dbReference type="NCBI Taxonomy" id="4639"/>
    <lineage>
        <taxon>Eukaryota</taxon>
        <taxon>Viridiplantae</taxon>
        <taxon>Streptophyta</taxon>
        <taxon>Embryophyta</taxon>
        <taxon>Tracheophyta</taxon>
        <taxon>Spermatophyta</taxon>
        <taxon>Magnoliopsida</taxon>
        <taxon>Liliopsida</taxon>
        <taxon>Zingiberales</taxon>
        <taxon>Musaceae</taxon>
        <taxon>Ensete</taxon>
    </lineage>
</organism>
<protein>
    <submittedName>
        <fullName evidence="1">Uncharacterized protein</fullName>
    </submittedName>
</protein>
<comment type="caution">
    <text evidence="1">The sequence shown here is derived from an EMBL/GenBank/DDBJ whole genome shotgun (WGS) entry which is preliminary data.</text>
</comment>
<evidence type="ECO:0000313" key="1">
    <source>
        <dbReference type="EMBL" id="RRT48904.1"/>
    </source>
</evidence>
<dbReference type="Proteomes" id="UP000287651">
    <property type="component" value="Unassembled WGS sequence"/>
</dbReference>
<gene>
    <name evidence="1" type="ORF">B296_00052735</name>
</gene>
<reference evidence="1 2" key="1">
    <citation type="journal article" date="2014" name="Agronomy (Basel)">
        <title>A Draft Genome Sequence for Ensete ventricosum, the Drought-Tolerant Tree Against Hunger.</title>
        <authorList>
            <person name="Harrison J."/>
            <person name="Moore K.A."/>
            <person name="Paszkiewicz K."/>
            <person name="Jones T."/>
            <person name="Grant M."/>
            <person name="Ambacheew D."/>
            <person name="Muzemil S."/>
            <person name="Studholme D.J."/>
        </authorList>
    </citation>
    <scope>NUCLEOTIDE SEQUENCE [LARGE SCALE GENOMIC DNA]</scope>
</reference>
<name>A0A426YAZ4_ENSVE</name>
<accession>A0A426YAZ4</accession>
<evidence type="ECO:0000313" key="2">
    <source>
        <dbReference type="Proteomes" id="UP000287651"/>
    </source>
</evidence>
<proteinExistence type="predicted"/>
<dbReference type="AlphaFoldDB" id="A0A426YAZ4"/>
<sequence length="76" mass="8530">MSLTPVQGKLCASASCFIFYIDSLHATWILYQVPPKLLCPSICIEWMVLVTSTLQANHVSDGTCDTLCDLFAYDYY</sequence>
<dbReference type="EMBL" id="AMZH03013654">
    <property type="protein sequence ID" value="RRT48904.1"/>
    <property type="molecule type" value="Genomic_DNA"/>
</dbReference>